<dbReference type="InterPro" id="IPR006015">
    <property type="entry name" value="Universal_stress_UspA"/>
</dbReference>
<proteinExistence type="inferred from homology"/>
<organism evidence="3 4">
    <name type="scientific">Pigmentiphaga daeguensis</name>
    <dbReference type="NCBI Taxonomy" id="414049"/>
    <lineage>
        <taxon>Bacteria</taxon>
        <taxon>Pseudomonadati</taxon>
        <taxon>Pseudomonadota</taxon>
        <taxon>Betaproteobacteria</taxon>
        <taxon>Burkholderiales</taxon>
        <taxon>Alcaligenaceae</taxon>
        <taxon>Pigmentiphaga</taxon>
    </lineage>
</organism>
<evidence type="ECO:0000313" key="4">
    <source>
        <dbReference type="Proteomes" id="UP001501706"/>
    </source>
</evidence>
<dbReference type="InterPro" id="IPR014729">
    <property type="entry name" value="Rossmann-like_a/b/a_fold"/>
</dbReference>
<keyword evidence="4" id="KW-1185">Reference proteome</keyword>
<dbReference type="RefSeq" id="WP_087840157.1">
    <property type="nucleotide sequence ID" value="NZ_BAAAEN010000001.1"/>
</dbReference>
<name>A0ABP3L285_9BURK</name>
<reference evidence="4" key="1">
    <citation type="journal article" date="2019" name="Int. J. Syst. Evol. Microbiol.">
        <title>The Global Catalogue of Microorganisms (GCM) 10K type strain sequencing project: providing services to taxonomists for standard genome sequencing and annotation.</title>
        <authorList>
            <consortium name="The Broad Institute Genomics Platform"/>
            <consortium name="The Broad Institute Genome Sequencing Center for Infectious Disease"/>
            <person name="Wu L."/>
            <person name="Ma J."/>
        </authorList>
    </citation>
    <scope>NUCLEOTIDE SEQUENCE [LARGE SCALE GENOMIC DNA]</scope>
    <source>
        <strain evidence="4">JCM 14330</strain>
    </source>
</reference>
<sequence>MYQRILVPVDGSPTSNRGLDEALRIAALTKGQLRLMHVIDELSLAGSMGAYAAYSDWINVLRANGAELIQQAEAKAKAAGIAADTVLHDNFAGPVHDLVIQEARTWPADLIVIGTHGRRGLPRMVLGSSAEKILREAPVPVLLVRQPEAGGEAGPGSPAVNP</sequence>
<evidence type="ECO:0000313" key="3">
    <source>
        <dbReference type="EMBL" id="GAA0491865.1"/>
    </source>
</evidence>
<evidence type="ECO:0000259" key="2">
    <source>
        <dbReference type="Pfam" id="PF00582"/>
    </source>
</evidence>
<dbReference type="SUPFAM" id="SSF52402">
    <property type="entry name" value="Adenine nucleotide alpha hydrolases-like"/>
    <property type="match status" value="1"/>
</dbReference>
<dbReference type="Gene3D" id="3.40.50.620">
    <property type="entry name" value="HUPs"/>
    <property type="match status" value="1"/>
</dbReference>
<dbReference type="PRINTS" id="PR01438">
    <property type="entry name" value="UNVRSLSTRESS"/>
</dbReference>
<evidence type="ECO:0000256" key="1">
    <source>
        <dbReference type="ARBA" id="ARBA00008791"/>
    </source>
</evidence>
<dbReference type="InterPro" id="IPR006016">
    <property type="entry name" value="UspA"/>
</dbReference>
<comment type="caution">
    <text evidence="3">The sequence shown here is derived from an EMBL/GenBank/DDBJ whole genome shotgun (WGS) entry which is preliminary data.</text>
</comment>
<dbReference type="PANTHER" id="PTHR46268:SF6">
    <property type="entry name" value="UNIVERSAL STRESS PROTEIN UP12"/>
    <property type="match status" value="1"/>
</dbReference>
<dbReference type="CDD" id="cd00293">
    <property type="entry name" value="USP-like"/>
    <property type="match status" value="1"/>
</dbReference>
<dbReference type="Pfam" id="PF00582">
    <property type="entry name" value="Usp"/>
    <property type="match status" value="1"/>
</dbReference>
<comment type="similarity">
    <text evidence="1">Belongs to the universal stress protein A family.</text>
</comment>
<dbReference type="EMBL" id="BAAAEN010000001">
    <property type="protein sequence ID" value="GAA0491865.1"/>
    <property type="molecule type" value="Genomic_DNA"/>
</dbReference>
<accession>A0ABP3L285</accession>
<feature type="domain" description="UspA" evidence="2">
    <location>
        <begin position="1"/>
        <end position="145"/>
    </location>
</feature>
<dbReference type="PANTHER" id="PTHR46268">
    <property type="entry name" value="STRESS RESPONSE PROTEIN NHAX"/>
    <property type="match status" value="1"/>
</dbReference>
<gene>
    <name evidence="3" type="ORF">GCM10009097_04450</name>
</gene>
<protein>
    <submittedName>
        <fullName evidence="3">Universal stress protein</fullName>
    </submittedName>
</protein>
<dbReference type="Proteomes" id="UP001501706">
    <property type="component" value="Unassembled WGS sequence"/>
</dbReference>